<dbReference type="PANTHER" id="PTHR35841:SF1">
    <property type="entry name" value="PHOSPHONATES-BINDING PERIPLASMIC PROTEIN"/>
    <property type="match status" value="1"/>
</dbReference>
<evidence type="ECO:0000313" key="4">
    <source>
        <dbReference type="EMBL" id="ONN41502.1"/>
    </source>
</evidence>
<feature type="chain" id="PRO_5010745999" evidence="3">
    <location>
        <begin position="33"/>
        <end position="342"/>
    </location>
</feature>
<name>A0A1V2UE55_ENTMU</name>
<protein>
    <submittedName>
        <fullName evidence="4">Phosphate ABC transporter substrate-binding protein</fullName>
    </submittedName>
</protein>
<evidence type="ECO:0000256" key="2">
    <source>
        <dbReference type="ARBA" id="ARBA00022729"/>
    </source>
</evidence>
<sequence length="342" mass="37572">MFWNKRRLKLISAMFFMTGLFLLAGCNSNAQADGEIQHSSEPIKIAFYPNESASEFEQSRNEIQSIVSEATGRDVEIVISTDYNIVIESIANGQVDLAYMGPDGYVEANRKNENVQAILINSGASGTLEDAVYYSFIVVNEEDTAEYQEGDGYTLEPIEGKAFSFVSNSSTSGFRVPSQAIVDQFGLGSSDELIIDGDFFNKVLFGGSHQGSAVNLLKGDADAAAFMNMAQYFDVVEGEENKAGVVYQVKADAEAPFDTVRGEKVRVIHSIPVLNGPFVVNKDNLDEETVDKITQAMMSEEVTNNEAIFSPKDSESVGLYQKEADEQFVEVTDSFYDPLRSK</sequence>
<evidence type="ECO:0000256" key="1">
    <source>
        <dbReference type="ARBA" id="ARBA00007162"/>
    </source>
</evidence>
<evidence type="ECO:0000313" key="5">
    <source>
        <dbReference type="Proteomes" id="UP000189299"/>
    </source>
</evidence>
<dbReference type="PANTHER" id="PTHR35841">
    <property type="entry name" value="PHOSPHONATES-BINDING PERIPLASMIC PROTEIN"/>
    <property type="match status" value="1"/>
</dbReference>
<dbReference type="Proteomes" id="UP000189299">
    <property type="component" value="Unassembled WGS sequence"/>
</dbReference>
<gene>
    <name evidence="4" type="ORF">BTN92_12775</name>
</gene>
<organism evidence="4 5">
    <name type="scientific">Enterococcus mundtii</name>
    <dbReference type="NCBI Taxonomy" id="53346"/>
    <lineage>
        <taxon>Bacteria</taxon>
        <taxon>Bacillati</taxon>
        <taxon>Bacillota</taxon>
        <taxon>Bacilli</taxon>
        <taxon>Lactobacillales</taxon>
        <taxon>Enterococcaceae</taxon>
        <taxon>Enterococcus</taxon>
    </lineage>
</organism>
<reference evidence="4 5" key="1">
    <citation type="submission" date="2016-12" db="EMBL/GenBank/DDBJ databases">
        <authorList>
            <person name="Song W.-J."/>
            <person name="Kurnit D.M."/>
        </authorList>
    </citation>
    <scope>NUCLEOTIDE SEQUENCE [LARGE SCALE GENOMIC DNA]</scope>
    <source>
        <strain evidence="4 5">CGB1038-1_S1</strain>
    </source>
</reference>
<proteinExistence type="inferred from homology"/>
<evidence type="ECO:0000256" key="3">
    <source>
        <dbReference type="SAM" id="SignalP"/>
    </source>
</evidence>
<feature type="signal peptide" evidence="3">
    <location>
        <begin position="1"/>
        <end position="32"/>
    </location>
</feature>
<dbReference type="SUPFAM" id="SSF53850">
    <property type="entry name" value="Periplasmic binding protein-like II"/>
    <property type="match status" value="1"/>
</dbReference>
<dbReference type="NCBIfam" id="TIGR01098">
    <property type="entry name" value="3A0109s03R"/>
    <property type="match status" value="1"/>
</dbReference>
<dbReference type="OrthoDB" id="1792890at2"/>
<dbReference type="InterPro" id="IPR005770">
    <property type="entry name" value="PhnD"/>
</dbReference>
<comment type="similarity">
    <text evidence="1">Belongs to the phosphate/phosphite/phosphonate binding protein family.</text>
</comment>
<dbReference type="Gene3D" id="3.40.190.10">
    <property type="entry name" value="Periplasmic binding protein-like II"/>
    <property type="match status" value="2"/>
</dbReference>
<keyword evidence="2 3" id="KW-0732">Signal</keyword>
<dbReference type="AlphaFoldDB" id="A0A1V2UE55"/>
<dbReference type="GO" id="GO:0055085">
    <property type="term" value="P:transmembrane transport"/>
    <property type="evidence" value="ECO:0007669"/>
    <property type="project" value="InterPro"/>
</dbReference>
<dbReference type="Pfam" id="PF12974">
    <property type="entry name" value="Phosphonate-bd"/>
    <property type="match status" value="1"/>
</dbReference>
<dbReference type="PROSITE" id="PS51257">
    <property type="entry name" value="PROKAR_LIPOPROTEIN"/>
    <property type="match status" value="1"/>
</dbReference>
<dbReference type="EMBL" id="MSTR01000014">
    <property type="protein sequence ID" value="ONN41502.1"/>
    <property type="molecule type" value="Genomic_DNA"/>
</dbReference>
<dbReference type="STRING" id="53346.A5802_001910"/>
<comment type="caution">
    <text evidence="4">The sequence shown here is derived from an EMBL/GenBank/DDBJ whole genome shotgun (WGS) entry which is preliminary data.</text>
</comment>
<accession>A0A1V2UE55</accession>
<dbReference type="GO" id="GO:0043190">
    <property type="term" value="C:ATP-binding cassette (ABC) transporter complex"/>
    <property type="evidence" value="ECO:0007669"/>
    <property type="project" value="InterPro"/>
</dbReference>